<keyword evidence="3" id="KW-1185">Reference proteome</keyword>
<protein>
    <submittedName>
        <fullName evidence="1">(pine wood nematode) hypothetical protein</fullName>
    </submittedName>
</protein>
<evidence type="ECO:0000313" key="1">
    <source>
        <dbReference type="EMBL" id="CAD5222688.1"/>
    </source>
</evidence>
<dbReference type="WBParaSite" id="BXY_1556800.1">
    <property type="protein sequence ID" value="BXY_1556800.1"/>
    <property type="gene ID" value="BXY_1556800"/>
</dbReference>
<dbReference type="Proteomes" id="UP000582659">
    <property type="component" value="Unassembled WGS sequence"/>
</dbReference>
<dbReference type="EMBL" id="CAJFDI010000003">
    <property type="protein sequence ID" value="CAD5222688.1"/>
    <property type="molecule type" value="Genomic_DNA"/>
</dbReference>
<dbReference type="Proteomes" id="UP000659654">
    <property type="component" value="Unassembled WGS sequence"/>
</dbReference>
<gene>
    <name evidence="1" type="ORF">BXYJ_LOCUS7604</name>
</gene>
<accession>A0A1I7SRA4</accession>
<dbReference type="AlphaFoldDB" id="A0A1I7SRA4"/>
<evidence type="ECO:0000313" key="2">
    <source>
        <dbReference type="Proteomes" id="UP000095284"/>
    </source>
</evidence>
<name>A0A1I7SRA4_BURXY</name>
<reference evidence="1" key="2">
    <citation type="submission" date="2020-09" db="EMBL/GenBank/DDBJ databases">
        <authorList>
            <person name="Kikuchi T."/>
        </authorList>
    </citation>
    <scope>NUCLEOTIDE SEQUENCE</scope>
    <source>
        <strain evidence="1">Ka4C1</strain>
    </source>
</reference>
<dbReference type="InterPro" id="IPR021109">
    <property type="entry name" value="Peptidase_aspartic_dom_sf"/>
</dbReference>
<evidence type="ECO:0000313" key="3">
    <source>
        <dbReference type="Proteomes" id="UP000659654"/>
    </source>
</evidence>
<dbReference type="Gene3D" id="2.40.70.10">
    <property type="entry name" value="Acid Proteases"/>
    <property type="match status" value="1"/>
</dbReference>
<dbReference type="SUPFAM" id="SSF50630">
    <property type="entry name" value="Acid proteases"/>
    <property type="match status" value="1"/>
</dbReference>
<organism evidence="2 4">
    <name type="scientific">Bursaphelenchus xylophilus</name>
    <name type="common">Pinewood nematode worm</name>
    <name type="synonym">Aphelenchoides xylophilus</name>
    <dbReference type="NCBI Taxonomy" id="6326"/>
    <lineage>
        <taxon>Eukaryota</taxon>
        <taxon>Metazoa</taxon>
        <taxon>Ecdysozoa</taxon>
        <taxon>Nematoda</taxon>
        <taxon>Chromadorea</taxon>
        <taxon>Rhabditida</taxon>
        <taxon>Tylenchina</taxon>
        <taxon>Tylenchomorpha</taxon>
        <taxon>Aphelenchoidea</taxon>
        <taxon>Aphelenchoididae</taxon>
        <taxon>Bursaphelenchus</taxon>
    </lineage>
</organism>
<dbReference type="SMR" id="A0A1I7SRA4"/>
<sequence>MFGTEKEPMSLAVTLSSAEIVLQDADCNNTYGVCQNFCNQVEFCRAYCNPICCTDEDQRNKICSVIKGQTYQHNSTKFRVTGQYFRARSETGAGIWAEDELWFNDDMLGVTSVGTVPIALQVVEKVWAGAEGAVFLGLGRQSKASSIVHILHRRALIDNAIVTIAYRSKYTIHYSLGELDETCCSRDRHTVNVVGDLQWMFDAKQAAFLNCKTDEHDFRILLETDGMIQLPRRILLSLLETEIIAPDYQDISIPPKYFAVNPKNKSVEFEFFFKINEHLTLYSDLDSLIIPPILLPPGSTVFKAAALDPNPDRVEWVIGRLVLLKYCAFLDYNQNTIAFSPVIPEAPIP</sequence>
<evidence type="ECO:0000313" key="4">
    <source>
        <dbReference type="WBParaSite" id="BXY_1556800.1"/>
    </source>
</evidence>
<reference evidence="4" key="1">
    <citation type="submission" date="2016-11" db="UniProtKB">
        <authorList>
            <consortium name="WormBaseParasite"/>
        </authorList>
    </citation>
    <scope>IDENTIFICATION</scope>
</reference>
<dbReference type="Proteomes" id="UP000095284">
    <property type="component" value="Unplaced"/>
</dbReference>
<dbReference type="EMBL" id="CAJFCV020000003">
    <property type="protein sequence ID" value="CAG9111043.1"/>
    <property type="molecule type" value="Genomic_DNA"/>
</dbReference>
<proteinExistence type="predicted"/>